<proteinExistence type="predicted"/>
<name>J9R3Y2_RIEAN</name>
<keyword evidence="2" id="KW-1185">Reference proteome</keyword>
<dbReference type="AlphaFoldDB" id="J9R3Y2"/>
<dbReference type="PATRIC" id="fig|1228997.3.peg.1999"/>
<gene>
    <name evidence="1" type="ORF">B739_1997</name>
</gene>
<dbReference type="EMBL" id="CP003787">
    <property type="protein sequence ID" value="AFR36579.1"/>
    <property type="molecule type" value="Genomic_DNA"/>
</dbReference>
<organism evidence="1 2">
    <name type="scientific">Riemerella anatipestifer RA-CH-1</name>
    <dbReference type="NCBI Taxonomy" id="1228997"/>
    <lineage>
        <taxon>Bacteria</taxon>
        <taxon>Pseudomonadati</taxon>
        <taxon>Bacteroidota</taxon>
        <taxon>Flavobacteriia</taxon>
        <taxon>Flavobacteriales</taxon>
        <taxon>Weeksellaceae</taxon>
        <taxon>Riemerella</taxon>
    </lineage>
</organism>
<dbReference type="Proteomes" id="UP000006276">
    <property type="component" value="Chromosome"/>
</dbReference>
<sequence>MITITYYHSLVERYCIKKYWFTLFGKRLFVLRERIATREEALRSLNYF</sequence>
<dbReference type="HOGENOM" id="CLU_3157291_0_0_10"/>
<accession>J9R3Y2</accession>
<reference evidence="1 2" key="1">
    <citation type="submission" date="2012-09" db="EMBL/GenBank/DDBJ databases">
        <title>Riemerella anatipestifer vaccine strains.</title>
        <authorList>
            <person name="Chun C.A."/>
            <person name="Shu W.M."/>
            <person name="Kang Z.D."/>
            <person name="Jia W.X."/>
        </authorList>
    </citation>
    <scope>NUCLEOTIDE SEQUENCE [LARGE SCALE GENOMIC DNA]</scope>
    <source>
        <strain evidence="1 2">RA-CH-1</strain>
    </source>
</reference>
<evidence type="ECO:0000313" key="2">
    <source>
        <dbReference type="Proteomes" id="UP000006276"/>
    </source>
</evidence>
<protein>
    <submittedName>
        <fullName evidence="1">Uncharacterized protein</fullName>
    </submittedName>
</protein>
<evidence type="ECO:0000313" key="1">
    <source>
        <dbReference type="EMBL" id="AFR36579.1"/>
    </source>
</evidence>
<dbReference type="KEGG" id="rag:B739_1997"/>